<dbReference type="SUPFAM" id="SSF50486">
    <property type="entry name" value="FMT C-terminal domain-like"/>
    <property type="match status" value="1"/>
</dbReference>
<evidence type="ECO:0000256" key="6">
    <source>
        <dbReference type="ARBA" id="ARBA00022917"/>
    </source>
</evidence>
<gene>
    <name evidence="8" type="primary">fmt</name>
    <name evidence="12" type="ORF">AVDCRST_MAG26-1330</name>
</gene>
<feature type="binding site" evidence="8">
    <location>
        <begin position="109"/>
        <end position="112"/>
    </location>
    <ligand>
        <name>(6S)-5,6,7,8-tetrahydrofolate</name>
        <dbReference type="ChEBI" id="CHEBI:57453"/>
    </ligand>
</feature>
<evidence type="ECO:0000256" key="4">
    <source>
        <dbReference type="ARBA" id="ARBA00016014"/>
    </source>
</evidence>
<dbReference type="Pfam" id="PF02911">
    <property type="entry name" value="Formyl_trans_C"/>
    <property type="match status" value="1"/>
</dbReference>
<feature type="domain" description="Formyl transferase N-terminal" evidence="10">
    <location>
        <begin position="1"/>
        <end position="177"/>
    </location>
</feature>
<keyword evidence="5 8" id="KW-0808">Transferase</keyword>
<proteinExistence type="inferred from homology"/>
<dbReference type="InterPro" id="IPR037022">
    <property type="entry name" value="Formyl_trans_C_sf"/>
</dbReference>
<dbReference type="InterPro" id="IPR044135">
    <property type="entry name" value="Met-tRNA-FMT_C"/>
</dbReference>
<dbReference type="Pfam" id="PF00551">
    <property type="entry name" value="Formyl_trans_N"/>
    <property type="match status" value="1"/>
</dbReference>
<dbReference type="AlphaFoldDB" id="A0A6J4I351"/>
<dbReference type="InterPro" id="IPR005793">
    <property type="entry name" value="Formyl_trans_C"/>
</dbReference>
<evidence type="ECO:0000256" key="7">
    <source>
        <dbReference type="ARBA" id="ARBA00048558"/>
    </source>
</evidence>
<protein>
    <recommendedName>
        <fullName evidence="4 8">Methionyl-tRNA formyltransferase</fullName>
        <ecNumber evidence="3 8">2.1.2.9</ecNumber>
    </recommendedName>
</protein>
<dbReference type="GO" id="GO:0005829">
    <property type="term" value="C:cytosol"/>
    <property type="evidence" value="ECO:0007669"/>
    <property type="project" value="TreeGrafter"/>
</dbReference>
<accession>A0A6J4I351</accession>
<dbReference type="PANTHER" id="PTHR11138">
    <property type="entry name" value="METHIONYL-TRNA FORMYLTRANSFERASE"/>
    <property type="match status" value="1"/>
</dbReference>
<evidence type="ECO:0000256" key="9">
    <source>
        <dbReference type="SAM" id="MobiDB-lite"/>
    </source>
</evidence>
<evidence type="ECO:0000313" key="12">
    <source>
        <dbReference type="EMBL" id="CAA9238874.1"/>
    </source>
</evidence>
<reference evidence="12" key="1">
    <citation type="submission" date="2020-02" db="EMBL/GenBank/DDBJ databases">
        <authorList>
            <person name="Meier V. D."/>
        </authorList>
    </citation>
    <scope>NUCLEOTIDE SEQUENCE</scope>
    <source>
        <strain evidence="12">AVDCRST_MAG26</strain>
    </source>
</reference>
<name>A0A6J4I351_9CHLR</name>
<dbReference type="EMBL" id="CADCTK010000318">
    <property type="protein sequence ID" value="CAA9238874.1"/>
    <property type="molecule type" value="Genomic_DNA"/>
</dbReference>
<comment type="function">
    <text evidence="1 8">Attaches a formyl group to the free amino group of methionyl-tRNA(fMet). The formyl group appears to play a dual role in the initiator identity of N-formylmethionyl-tRNA by promoting its recognition by IF2 and preventing the misappropriation of this tRNA by the elongation apparatus.</text>
</comment>
<dbReference type="CDD" id="cd08704">
    <property type="entry name" value="Met_tRNA_FMT_C"/>
    <property type="match status" value="1"/>
</dbReference>
<evidence type="ECO:0000256" key="3">
    <source>
        <dbReference type="ARBA" id="ARBA00012261"/>
    </source>
</evidence>
<comment type="catalytic activity">
    <reaction evidence="7 8">
        <text>L-methionyl-tRNA(fMet) + (6R)-10-formyltetrahydrofolate = N-formyl-L-methionyl-tRNA(fMet) + (6S)-5,6,7,8-tetrahydrofolate + H(+)</text>
        <dbReference type="Rhea" id="RHEA:24380"/>
        <dbReference type="Rhea" id="RHEA-COMP:9952"/>
        <dbReference type="Rhea" id="RHEA-COMP:9953"/>
        <dbReference type="ChEBI" id="CHEBI:15378"/>
        <dbReference type="ChEBI" id="CHEBI:57453"/>
        <dbReference type="ChEBI" id="CHEBI:78530"/>
        <dbReference type="ChEBI" id="CHEBI:78844"/>
        <dbReference type="ChEBI" id="CHEBI:195366"/>
        <dbReference type="EC" id="2.1.2.9"/>
    </reaction>
</comment>
<evidence type="ECO:0000256" key="5">
    <source>
        <dbReference type="ARBA" id="ARBA00022679"/>
    </source>
</evidence>
<evidence type="ECO:0000259" key="11">
    <source>
        <dbReference type="Pfam" id="PF02911"/>
    </source>
</evidence>
<dbReference type="CDD" id="cd08646">
    <property type="entry name" value="FMT_core_Met-tRNA-FMT_N"/>
    <property type="match status" value="1"/>
</dbReference>
<dbReference type="GO" id="GO:0004479">
    <property type="term" value="F:methionyl-tRNA formyltransferase activity"/>
    <property type="evidence" value="ECO:0007669"/>
    <property type="project" value="UniProtKB-UniRule"/>
</dbReference>
<dbReference type="HAMAP" id="MF_00182">
    <property type="entry name" value="Formyl_trans"/>
    <property type="match status" value="1"/>
</dbReference>
<dbReference type="EC" id="2.1.2.9" evidence="3 8"/>
<dbReference type="NCBIfam" id="TIGR00460">
    <property type="entry name" value="fmt"/>
    <property type="match status" value="1"/>
</dbReference>
<dbReference type="InterPro" id="IPR041711">
    <property type="entry name" value="Met-tRNA-FMT_N"/>
</dbReference>
<dbReference type="InterPro" id="IPR002376">
    <property type="entry name" value="Formyl_transf_N"/>
</dbReference>
<dbReference type="InterPro" id="IPR036477">
    <property type="entry name" value="Formyl_transf_N_sf"/>
</dbReference>
<comment type="similarity">
    <text evidence="2 8">Belongs to the Fmt family.</text>
</comment>
<dbReference type="InterPro" id="IPR005794">
    <property type="entry name" value="Fmt"/>
</dbReference>
<dbReference type="Gene3D" id="3.10.25.10">
    <property type="entry name" value="Formyl transferase, C-terminal domain"/>
    <property type="match status" value="1"/>
</dbReference>
<dbReference type="Gene3D" id="3.40.50.170">
    <property type="entry name" value="Formyl transferase, N-terminal domain"/>
    <property type="match status" value="1"/>
</dbReference>
<keyword evidence="6 8" id="KW-0648">Protein biosynthesis</keyword>
<evidence type="ECO:0000256" key="8">
    <source>
        <dbReference type="HAMAP-Rule" id="MF_00182"/>
    </source>
</evidence>
<organism evidence="12">
    <name type="scientific">uncultured Chloroflexia bacterium</name>
    <dbReference type="NCBI Taxonomy" id="1672391"/>
    <lineage>
        <taxon>Bacteria</taxon>
        <taxon>Bacillati</taxon>
        <taxon>Chloroflexota</taxon>
        <taxon>Chloroflexia</taxon>
        <taxon>environmental samples</taxon>
    </lineage>
</organism>
<dbReference type="InterPro" id="IPR011034">
    <property type="entry name" value="Formyl_transferase-like_C_sf"/>
</dbReference>
<dbReference type="SUPFAM" id="SSF53328">
    <property type="entry name" value="Formyltransferase"/>
    <property type="match status" value="1"/>
</dbReference>
<sequence>MRVVFLGTPAFVVQPLRRLVEAGHEIVAVVTQPDRPAGRARAPQPPPVKQAALDLGLPVVQPETLRDPAAVEQLRALRPEVGVVAAYGEILRRNVLEIPTLGYLNIHPSLLPLYRGPSPVAAAILAGDAVTGVTVMLLERAMDAGPILAQASLPLDQEARTGPLTGQLFAMGANLLVGALPLYAAGELVPEPQDHARATITHMLVKDDGRLDWSEPAAKLERAVRAYDPWPGAWTTFLDQPLKIIRATVEAGAVEAAPGTILDTPSLLVATGDGLLRLDEVQPAGKRPMAGSDWRRGQRNAVRLG</sequence>
<feature type="domain" description="Formyl transferase C-terminal" evidence="11">
    <location>
        <begin position="205"/>
        <end position="298"/>
    </location>
</feature>
<evidence type="ECO:0000259" key="10">
    <source>
        <dbReference type="Pfam" id="PF00551"/>
    </source>
</evidence>
<feature type="region of interest" description="Disordered" evidence="9">
    <location>
        <begin position="285"/>
        <end position="305"/>
    </location>
</feature>
<evidence type="ECO:0000256" key="1">
    <source>
        <dbReference type="ARBA" id="ARBA00002606"/>
    </source>
</evidence>
<evidence type="ECO:0000256" key="2">
    <source>
        <dbReference type="ARBA" id="ARBA00010699"/>
    </source>
</evidence>
<dbReference type="PANTHER" id="PTHR11138:SF5">
    <property type="entry name" value="METHIONYL-TRNA FORMYLTRANSFERASE, MITOCHONDRIAL"/>
    <property type="match status" value="1"/>
</dbReference>